<comment type="caution">
    <text evidence="6">The sequence shown here is derived from an EMBL/GenBank/DDBJ whole genome shotgun (WGS) entry which is preliminary data.</text>
</comment>
<name>A0ABR2FV69_9ROSI</name>
<feature type="compositionally biased region" description="Basic and acidic residues" evidence="5">
    <location>
        <begin position="27"/>
        <end position="42"/>
    </location>
</feature>
<gene>
    <name evidence="6" type="ORF">V6N12_022539</name>
</gene>
<reference evidence="6 7" key="1">
    <citation type="journal article" date="2024" name="G3 (Bethesda)">
        <title>Genome assembly of Hibiscus sabdariffa L. provides insights into metabolisms of medicinal natural products.</title>
        <authorList>
            <person name="Kim T."/>
        </authorList>
    </citation>
    <scope>NUCLEOTIDE SEQUENCE [LARGE SCALE GENOMIC DNA]</scope>
    <source>
        <strain evidence="6">TK-2024</strain>
        <tissue evidence="6">Old leaves</tissue>
    </source>
</reference>
<feature type="region of interest" description="Disordered" evidence="5">
    <location>
        <begin position="1"/>
        <end position="117"/>
    </location>
</feature>
<organism evidence="6 7">
    <name type="scientific">Hibiscus sabdariffa</name>
    <name type="common">roselle</name>
    <dbReference type="NCBI Taxonomy" id="183260"/>
    <lineage>
        <taxon>Eukaryota</taxon>
        <taxon>Viridiplantae</taxon>
        <taxon>Streptophyta</taxon>
        <taxon>Embryophyta</taxon>
        <taxon>Tracheophyta</taxon>
        <taxon>Spermatophyta</taxon>
        <taxon>Magnoliopsida</taxon>
        <taxon>eudicotyledons</taxon>
        <taxon>Gunneridae</taxon>
        <taxon>Pentapetalae</taxon>
        <taxon>rosids</taxon>
        <taxon>malvids</taxon>
        <taxon>Malvales</taxon>
        <taxon>Malvaceae</taxon>
        <taxon>Malvoideae</taxon>
        <taxon>Hibiscus</taxon>
    </lineage>
</organism>
<evidence type="ECO:0000256" key="4">
    <source>
        <dbReference type="RuleBase" id="RU367047"/>
    </source>
</evidence>
<dbReference type="SUPFAM" id="SSF48208">
    <property type="entry name" value="Six-hairpin glycosidases"/>
    <property type="match status" value="1"/>
</dbReference>
<keyword evidence="7" id="KW-1185">Reference proteome</keyword>
<dbReference type="PANTHER" id="PTHR31916:SF37">
    <property type="entry name" value="ALKALINE_NEUTRAL INVERTASE"/>
    <property type="match status" value="1"/>
</dbReference>
<proteinExistence type="inferred from homology"/>
<comment type="function">
    <text evidence="4">Invertase that cleaves sucrose into glucose and fructose.</text>
</comment>
<comment type="similarity">
    <text evidence="4">Belongs to the glycosyl hydrolase 100 family.</text>
</comment>
<dbReference type="Pfam" id="PF12899">
    <property type="entry name" value="Glyco_hydro_100"/>
    <property type="match status" value="1"/>
</dbReference>
<evidence type="ECO:0000256" key="1">
    <source>
        <dbReference type="ARBA" id="ARBA00022801"/>
    </source>
</evidence>
<dbReference type="EMBL" id="JBBPBM010000004">
    <property type="protein sequence ID" value="KAK8588082.1"/>
    <property type="molecule type" value="Genomic_DNA"/>
</dbReference>
<evidence type="ECO:0000313" key="6">
    <source>
        <dbReference type="EMBL" id="KAK8588082.1"/>
    </source>
</evidence>
<dbReference type="InterPro" id="IPR024746">
    <property type="entry name" value="Glyco_hydro_100"/>
</dbReference>
<dbReference type="Proteomes" id="UP001472677">
    <property type="component" value="Unassembled WGS sequence"/>
</dbReference>
<dbReference type="EC" id="3.2.1.26" evidence="4"/>
<evidence type="ECO:0000256" key="2">
    <source>
        <dbReference type="ARBA" id="ARBA00023277"/>
    </source>
</evidence>
<evidence type="ECO:0000313" key="7">
    <source>
        <dbReference type="Proteomes" id="UP001472677"/>
    </source>
</evidence>
<accession>A0ABR2FV69</accession>
<evidence type="ECO:0000256" key="5">
    <source>
        <dbReference type="SAM" id="MobiDB-lite"/>
    </source>
</evidence>
<keyword evidence="2 4" id="KW-0119">Carbohydrate metabolism</keyword>
<dbReference type="PANTHER" id="PTHR31916">
    <property type="match status" value="1"/>
</dbReference>
<keyword evidence="1 4" id="KW-0378">Hydrolase</keyword>
<sequence>MSPSFRSLRDILEVTDAGAAPPPSSGHCEKELEASSGKEEFKSALNSIPSAEKRNLKEDEVSECFEEPSSGSLATDNVKSTHNGVVSLESREGENPSIPIEKCQGSVGKGESYKSQEENEYTEKTEKPKMVRVQSYEKIADKASVAHISLKSYASVGTSFENSELNGIYSAIKSSNTENTAMMEEAWETLQKSYVYYKGRPVGTLAAMDPTAEALNYNQVFVRDFVSSGLVCLMRPADAGGDPEIVKNFLLKILHLQGWEKRIDNFTLGEGVMPASLKVLYDSHRQKETLVADFGGSAIGRVAPVDSGFWWIILLRS</sequence>
<protein>
    <recommendedName>
        <fullName evidence="4">Alkaline/neutral invertase</fullName>
        <ecNumber evidence="4">3.2.1.26</ecNumber>
    </recommendedName>
</protein>
<comment type="catalytic activity">
    <reaction evidence="4">
        <text>Hydrolysis of terminal non-reducing beta-D-fructofuranoside residues in beta-D-fructofuranosides.</text>
        <dbReference type="EC" id="3.2.1.26"/>
    </reaction>
</comment>
<dbReference type="InterPro" id="IPR008928">
    <property type="entry name" value="6-hairpin_glycosidase_sf"/>
</dbReference>
<feature type="compositionally biased region" description="Polar residues" evidence="5">
    <location>
        <begin position="69"/>
        <end position="84"/>
    </location>
</feature>
<keyword evidence="3 4" id="KW-0326">Glycosidase</keyword>
<evidence type="ECO:0000256" key="3">
    <source>
        <dbReference type="ARBA" id="ARBA00023295"/>
    </source>
</evidence>